<evidence type="ECO:0000256" key="3">
    <source>
        <dbReference type="ARBA" id="ARBA00022525"/>
    </source>
</evidence>
<dbReference type="EMBL" id="KN824290">
    <property type="protein sequence ID" value="KIM28928.1"/>
    <property type="molecule type" value="Genomic_DNA"/>
</dbReference>
<dbReference type="GO" id="GO:0046872">
    <property type="term" value="F:metal ion binding"/>
    <property type="evidence" value="ECO:0007669"/>
    <property type="project" value="UniProtKB-KW"/>
</dbReference>
<evidence type="ECO:0000256" key="10">
    <source>
        <dbReference type="ARBA" id="ARBA00023157"/>
    </source>
</evidence>
<evidence type="ECO:0000256" key="8">
    <source>
        <dbReference type="ARBA" id="ARBA00023008"/>
    </source>
</evidence>
<evidence type="ECO:0000256" key="14">
    <source>
        <dbReference type="ARBA" id="ARBA00045077"/>
    </source>
</evidence>
<accession>A0A0C2WRY4</accession>
<comment type="subcellular location">
    <subcellularLocation>
        <location evidence="2">Secreted</location>
    </subcellularLocation>
</comment>
<dbReference type="Proteomes" id="UP000054097">
    <property type="component" value="Unassembled WGS sequence"/>
</dbReference>
<dbReference type="OrthoDB" id="3496539at2759"/>
<organism evidence="18 19">
    <name type="scientific">Serendipita vermifera MAFF 305830</name>
    <dbReference type="NCBI Taxonomy" id="933852"/>
    <lineage>
        <taxon>Eukaryota</taxon>
        <taxon>Fungi</taxon>
        <taxon>Dikarya</taxon>
        <taxon>Basidiomycota</taxon>
        <taxon>Agaricomycotina</taxon>
        <taxon>Agaricomycetes</taxon>
        <taxon>Sebacinales</taxon>
        <taxon>Serendipitaceae</taxon>
        <taxon>Serendipita</taxon>
    </lineage>
</organism>
<comment type="catalytic activity">
    <reaction evidence="14">
        <text>[(1-&gt;4)-beta-D-glucosyl]n+m + reduced acceptor + O2 = 4-dehydro-beta-D-glucosyl-[(1-&gt;4)-beta-D-glucosyl]n-1 + [(1-&gt;4)-beta-D-glucosyl]m + acceptor + H2O.</text>
        <dbReference type="EC" id="1.14.99.56"/>
    </reaction>
</comment>
<dbReference type="PANTHER" id="PTHR33353:SF10">
    <property type="entry name" value="ENDO-BETA-1,4-GLUCANASE D"/>
    <property type="match status" value="1"/>
</dbReference>
<evidence type="ECO:0000256" key="2">
    <source>
        <dbReference type="ARBA" id="ARBA00004613"/>
    </source>
</evidence>
<sequence length="246" mass="25871">MKLFSALVCVVLTAQEVFAHYRFLGINGSGDYQQYDNYYSNGPVTNVASSDIACNLGAIARTTGTLTVAAGSTATFNVPNGISHPGPLLWYMAKAPGSVNGWNPSGNVWFKIAQTGATFSGGAMSWPSSGLSTVSVRIPSSISAGEYLLRVEHIAVHGVQVVSKGFYLIVVYSNYVLRFLHIANSLGAQFYISCAQLKVTGGGSASPSPLVAFPGAYKATDPGILINIYYPVPTSYTPPGPAVWSG</sequence>
<evidence type="ECO:0000256" key="9">
    <source>
        <dbReference type="ARBA" id="ARBA00023033"/>
    </source>
</evidence>
<keyword evidence="3" id="KW-0964">Secreted</keyword>
<dbReference type="STRING" id="933852.A0A0C2WRY4"/>
<evidence type="ECO:0000256" key="13">
    <source>
        <dbReference type="ARBA" id="ARBA00044502"/>
    </source>
</evidence>
<keyword evidence="12" id="KW-0624">Polysaccharide degradation</keyword>
<keyword evidence="19" id="KW-1185">Reference proteome</keyword>
<keyword evidence="10" id="KW-1015">Disulfide bond</keyword>
<evidence type="ECO:0000256" key="5">
    <source>
        <dbReference type="ARBA" id="ARBA00022729"/>
    </source>
</evidence>
<feature type="chain" id="PRO_5002158163" description="lytic cellulose monooxygenase (C4-dehydrogenating)" evidence="16">
    <location>
        <begin position="20"/>
        <end position="246"/>
    </location>
</feature>
<evidence type="ECO:0000256" key="4">
    <source>
        <dbReference type="ARBA" id="ARBA00022723"/>
    </source>
</evidence>
<feature type="domain" description="Auxiliary Activity family 9 catalytic" evidence="17">
    <location>
        <begin position="33"/>
        <end position="161"/>
    </location>
</feature>
<dbReference type="InterPro" id="IPR049892">
    <property type="entry name" value="AA9"/>
</dbReference>
<evidence type="ECO:0000256" key="7">
    <source>
        <dbReference type="ARBA" id="ARBA00023002"/>
    </source>
</evidence>
<reference evidence="19" key="2">
    <citation type="submission" date="2015-01" db="EMBL/GenBank/DDBJ databases">
        <title>Evolutionary Origins and Diversification of the Mycorrhizal Mutualists.</title>
        <authorList>
            <consortium name="DOE Joint Genome Institute"/>
            <consortium name="Mycorrhizal Genomics Consortium"/>
            <person name="Kohler A."/>
            <person name="Kuo A."/>
            <person name="Nagy L.G."/>
            <person name="Floudas D."/>
            <person name="Copeland A."/>
            <person name="Barry K.W."/>
            <person name="Cichocki N."/>
            <person name="Veneault-Fourrey C."/>
            <person name="LaButti K."/>
            <person name="Lindquist E.A."/>
            <person name="Lipzen A."/>
            <person name="Lundell T."/>
            <person name="Morin E."/>
            <person name="Murat C."/>
            <person name="Riley R."/>
            <person name="Ohm R."/>
            <person name="Sun H."/>
            <person name="Tunlid A."/>
            <person name="Henrissat B."/>
            <person name="Grigoriev I.V."/>
            <person name="Hibbett D.S."/>
            <person name="Martin F."/>
        </authorList>
    </citation>
    <scope>NUCLEOTIDE SEQUENCE [LARGE SCALE GENOMIC DNA]</scope>
    <source>
        <strain evidence="19">MAFF 305830</strain>
    </source>
</reference>
<dbReference type="PANTHER" id="PTHR33353">
    <property type="entry name" value="PUTATIVE (AFU_ORTHOLOGUE AFUA_1G12560)-RELATED"/>
    <property type="match status" value="1"/>
</dbReference>
<evidence type="ECO:0000259" key="17">
    <source>
        <dbReference type="Pfam" id="PF03443"/>
    </source>
</evidence>
<dbReference type="GO" id="GO:0005576">
    <property type="term" value="C:extracellular region"/>
    <property type="evidence" value="ECO:0007669"/>
    <property type="project" value="UniProtKB-SubCell"/>
</dbReference>
<keyword evidence="7" id="KW-0560">Oxidoreductase</keyword>
<dbReference type="GO" id="GO:0030245">
    <property type="term" value="P:cellulose catabolic process"/>
    <property type="evidence" value="ECO:0007669"/>
    <property type="project" value="UniProtKB-KW"/>
</dbReference>
<evidence type="ECO:0000256" key="16">
    <source>
        <dbReference type="SAM" id="SignalP"/>
    </source>
</evidence>
<evidence type="ECO:0000256" key="1">
    <source>
        <dbReference type="ARBA" id="ARBA00001973"/>
    </source>
</evidence>
<keyword evidence="18" id="KW-0378">Hydrolase</keyword>
<dbReference type="AlphaFoldDB" id="A0A0C2WRY4"/>
<evidence type="ECO:0000256" key="12">
    <source>
        <dbReference type="ARBA" id="ARBA00023326"/>
    </source>
</evidence>
<keyword evidence="8" id="KW-0186">Copper</keyword>
<evidence type="ECO:0000313" key="18">
    <source>
        <dbReference type="EMBL" id="KIM28928.1"/>
    </source>
</evidence>
<reference evidence="18 19" key="1">
    <citation type="submission" date="2014-04" db="EMBL/GenBank/DDBJ databases">
        <authorList>
            <consortium name="DOE Joint Genome Institute"/>
            <person name="Kuo A."/>
            <person name="Zuccaro A."/>
            <person name="Kohler A."/>
            <person name="Nagy L.G."/>
            <person name="Floudas D."/>
            <person name="Copeland A."/>
            <person name="Barry K.W."/>
            <person name="Cichocki N."/>
            <person name="Veneault-Fourrey C."/>
            <person name="LaButti K."/>
            <person name="Lindquist E.A."/>
            <person name="Lipzen A."/>
            <person name="Lundell T."/>
            <person name="Morin E."/>
            <person name="Murat C."/>
            <person name="Sun H."/>
            <person name="Tunlid A."/>
            <person name="Henrissat B."/>
            <person name="Grigoriev I.V."/>
            <person name="Hibbett D.S."/>
            <person name="Martin F."/>
            <person name="Nordberg H.P."/>
            <person name="Cantor M.N."/>
            <person name="Hua S.X."/>
        </authorList>
    </citation>
    <scope>NUCLEOTIDE SEQUENCE [LARGE SCALE GENOMIC DNA]</scope>
    <source>
        <strain evidence="18 19">MAFF 305830</strain>
    </source>
</reference>
<evidence type="ECO:0000256" key="15">
    <source>
        <dbReference type="ARBA" id="ARBA00047174"/>
    </source>
</evidence>
<evidence type="ECO:0000313" key="19">
    <source>
        <dbReference type="Proteomes" id="UP000054097"/>
    </source>
</evidence>
<keyword evidence="5 16" id="KW-0732">Signal</keyword>
<name>A0A0C2WRY4_SERVB</name>
<protein>
    <recommendedName>
        <fullName evidence="15">lytic cellulose monooxygenase (C4-dehydrogenating)</fullName>
        <ecNumber evidence="15">1.14.99.56</ecNumber>
    </recommendedName>
</protein>
<keyword evidence="11" id="KW-0119">Carbohydrate metabolism</keyword>
<dbReference type="GO" id="GO:0004497">
    <property type="term" value="F:monooxygenase activity"/>
    <property type="evidence" value="ECO:0007669"/>
    <property type="project" value="UniProtKB-KW"/>
</dbReference>
<feature type="signal peptide" evidence="16">
    <location>
        <begin position="1"/>
        <end position="19"/>
    </location>
</feature>
<comment type="cofactor">
    <cofactor evidence="1">
        <name>Cu(2+)</name>
        <dbReference type="ChEBI" id="CHEBI:29036"/>
    </cofactor>
</comment>
<keyword evidence="9" id="KW-0503">Monooxygenase</keyword>
<gene>
    <name evidence="18" type="ORF">M408DRAFT_23157</name>
</gene>
<evidence type="ECO:0000256" key="11">
    <source>
        <dbReference type="ARBA" id="ARBA00023277"/>
    </source>
</evidence>
<dbReference type="GO" id="GO:0016787">
    <property type="term" value="F:hydrolase activity"/>
    <property type="evidence" value="ECO:0007669"/>
    <property type="project" value="UniProtKB-KW"/>
</dbReference>
<dbReference type="Gene3D" id="2.70.50.70">
    <property type="match status" value="1"/>
</dbReference>
<dbReference type="CDD" id="cd21175">
    <property type="entry name" value="LPMO_AA9"/>
    <property type="match status" value="1"/>
</dbReference>
<comment type="similarity">
    <text evidence="13">Belongs to the polysaccharide monooxygenase AA9 family.</text>
</comment>
<keyword evidence="6" id="KW-0136">Cellulose degradation</keyword>
<evidence type="ECO:0000256" key="6">
    <source>
        <dbReference type="ARBA" id="ARBA00023001"/>
    </source>
</evidence>
<keyword evidence="4" id="KW-0479">Metal-binding</keyword>
<proteinExistence type="inferred from homology"/>
<dbReference type="HOGENOM" id="CLU_031730_4_2_1"/>
<dbReference type="Pfam" id="PF03443">
    <property type="entry name" value="AA9"/>
    <property type="match status" value="2"/>
</dbReference>
<feature type="domain" description="Auxiliary Activity family 9 catalytic" evidence="17">
    <location>
        <begin position="174"/>
        <end position="236"/>
    </location>
</feature>
<dbReference type="EC" id="1.14.99.56" evidence="15"/>
<dbReference type="InterPro" id="IPR005103">
    <property type="entry name" value="AA9_LPMO"/>
</dbReference>